<sequence>MEEGLSIVETDRPSKVPKSDVVGDEDRWISYAVAHNVQELWVELNCYALGKDMRLPSCLFTSKSLLKLNLHLGLRILEFPSKIRFSKLKTLTLVAITLFDDNFFTKLFSSCPLLQNLEILACDVSHLNVLAISTPTLQVLYYYGDIPREFILDKLPSLSEVSLSFLTLGPTIPTLNYRATKILKAINCGNMLEFCSDYMESLSAISNLSTHLPPSCPKLKHLYLAIRPTESHVRVMVSLLKSYPCIKLLDICFVPDTTVNALNREVHWNLKELSTVLCMLNNFEKVDIYTFETNEVVLDMVRVIIGNAHVLKKMTFDSEKKYMESGREKWLEIYEKIQTFPRASSCATIDVVT</sequence>
<dbReference type="PANTHER" id="PTHR31900">
    <property type="entry name" value="F-BOX/RNI SUPERFAMILY PROTEIN-RELATED"/>
    <property type="match status" value="1"/>
</dbReference>
<dbReference type="InterPro" id="IPR050232">
    <property type="entry name" value="FBL13/AtMIF1-like"/>
</dbReference>
<dbReference type="InterPro" id="IPR006566">
    <property type="entry name" value="FBD"/>
</dbReference>
<name>A0A7J7LJ50_9MAGN</name>
<dbReference type="InterPro" id="IPR055411">
    <property type="entry name" value="LRR_FXL15/At3g58940/PEG3-like"/>
</dbReference>
<feature type="domain" description="FBD" evidence="1">
    <location>
        <begin position="277"/>
        <end position="352"/>
    </location>
</feature>
<dbReference type="Pfam" id="PF24758">
    <property type="entry name" value="LRR_At5g56370"/>
    <property type="match status" value="1"/>
</dbReference>
<reference evidence="2 3" key="1">
    <citation type="journal article" date="2020" name="IScience">
        <title>Genome Sequencing of the Endangered Kingdonia uniflora (Circaeasteraceae, Ranunculales) Reveals Potential Mechanisms of Evolutionary Specialization.</title>
        <authorList>
            <person name="Sun Y."/>
            <person name="Deng T."/>
            <person name="Zhang A."/>
            <person name="Moore M.J."/>
            <person name="Landis J.B."/>
            <person name="Lin N."/>
            <person name="Zhang H."/>
            <person name="Zhang X."/>
            <person name="Huang J."/>
            <person name="Zhang X."/>
            <person name="Sun H."/>
            <person name="Wang H."/>
        </authorList>
    </citation>
    <scope>NUCLEOTIDE SEQUENCE [LARGE SCALE GENOMIC DNA]</scope>
    <source>
        <strain evidence="2">TB1705</strain>
        <tissue evidence="2">Leaf</tissue>
    </source>
</reference>
<accession>A0A7J7LJ50</accession>
<dbReference type="SUPFAM" id="SSF52047">
    <property type="entry name" value="RNI-like"/>
    <property type="match status" value="1"/>
</dbReference>
<dbReference type="AlphaFoldDB" id="A0A7J7LJ50"/>
<dbReference type="InterPro" id="IPR032675">
    <property type="entry name" value="LRR_dom_sf"/>
</dbReference>
<evidence type="ECO:0000313" key="2">
    <source>
        <dbReference type="EMBL" id="KAF6142686.1"/>
    </source>
</evidence>
<dbReference type="Pfam" id="PF08387">
    <property type="entry name" value="FBD"/>
    <property type="match status" value="1"/>
</dbReference>
<organism evidence="2 3">
    <name type="scientific">Kingdonia uniflora</name>
    <dbReference type="NCBI Taxonomy" id="39325"/>
    <lineage>
        <taxon>Eukaryota</taxon>
        <taxon>Viridiplantae</taxon>
        <taxon>Streptophyta</taxon>
        <taxon>Embryophyta</taxon>
        <taxon>Tracheophyta</taxon>
        <taxon>Spermatophyta</taxon>
        <taxon>Magnoliopsida</taxon>
        <taxon>Ranunculales</taxon>
        <taxon>Circaeasteraceae</taxon>
        <taxon>Kingdonia</taxon>
    </lineage>
</organism>
<comment type="caution">
    <text evidence="2">The sequence shown here is derived from an EMBL/GenBank/DDBJ whole genome shotgun (WGS) entry which is preliminary data.</text>
</comment>
<dbReference type="OrthoDB" id="594804at2759"/>
<evidence type="ECO:0000313" key="3">
    <source>
        <dbReference type="Proteomes" id="UP000541444"/>
    </source>
</evidence>
<dbReference type="Proteomes" id="UP000541444">
    <property type="component" value="Unassembled WGS sequence"/>
</dbReference>
<dbReference type="PANTHER" id="PTHR31900:SF30">
    <property type="entry name" value="SUPERFAMILY PROTEIN, PUTATIVE-RELATED"/>
    <property type="match status" value="1"/>
</dbReference>
<keyword evidence="3" id="KW-1185">Reference proteome</keyword>
<evidence type="ECO:0000259" key="1">
    <source>
        <dbReference type="SMART" id="SM00579"/>
    </source>
</evidence>
<proteinExistence type="predicted"/>
<dbReference type="Gene3D" id="3.80.10.10">
    <property type="entry name" value="Ribonuclease Inhibitor"/>
    <property type="match status" value="1"/>
</dbReference>
<protein>
    <recommendedName>
        <fullName evidence="1">FBD domain-containing protein</fullName>
    </recommendedName>
</protein>
<dbReference type="SMART" id="SM00579">
    <property type="entry name" value="FBD"/>
    <property type="match status" value="1"/>
</dbReference>
<gene>
    <name evidence="2" type="ORF">GIB67_015172</name>
</gene>
<dbReference type="EMBL" id="JACGCM010002249">
    <property type="protein sequence ID" value="KAF6142686.1"/>
    <property type="molecule type" value="Genomic_DNA"/>
</dbReference>